<protein>
    <submittedName>
        <fullName evidence="2">Uncharacterized protein</fullName>
    </submittedName>
</protein>
<dbReference type="AlphaFoldDB" id="A0AAD5SRZ1"/>
<reference evidence="2" key="1">
    <citation type="submission" date="2020-05" db="EMBL/GenBank/DDBJ databases">
        <title>Phylogenomic resolution of chytrid fungi.</title>
        <authorList>
            <person name="Stajich J.E."/>
            <person name="Amses K."/>
            <person name="Simmons R."/>
            <person name="Seto K."/>
            <person name="Myers J."/>
            <person name="Bonds A."/>
            <person name="Quandt C.A."/>
            <person name="Barry K."/>
            <person name="Liu P."/>
            <person name="Grigoriev I."/>
            <person name="Longcore J.E."/>
            <person name="James T.Y."/>
        </authorList>
    </citation>
    <scope>NUCLEOTIDE SEQUENCE</scope>
    <source>
        <strain evidence="2">JEL0513</strain>
    </source>
</reference>
<evidence type="ECO:0000313" key="3">
    <source>
        <dbReference type="Proteomes" id="UP001211907"/>
    </source>
</evidence>
<comment type="caution">
    <text evidence="2">The sequence shown here is derived from an EMBL/GenBank/DDBJ whole genome shotgun (WGS) entry which is preliminary data.</text>
</comment>
<feature type="region of interest" description="Disordered" evidence="1">
    <location>
        <begin position="21"/>
        <end position="53"/>
    </location>
</feature>
<feature type="compositionally biased region" description="Polar residues" evidence="1">
    <location>
        <begin position="25"/>
        <end position="42"/>
    </location>
</feature>
<feature type="region of interest" description="Disordered" evidence="1">
    <location>
        <begin position="151"/>
        <end position="176"/>
    </location>
</feature>
<accession>A0AAD5SRZ1</accession>
<sequence>MTARNLNRNSDVLIRSIMENGAESKPNTNGRNSHSNSTTKQTKAGRHASSSSRLSIQALSEFGDGEDEAVVTNLNAYANANVNNANNASNAKRNKPRTPWPSAVVAAVKRQSYFELFPGLGLNIGNHSSTASRHNITTANVNATSNVNSKNADIASDKNTNTSINSMPVDSSRSDPDPDLQVAVLANQFPRAVNNKHPQAKYNYYRDINSQLVHHQQLQQQQVYQSPLFQPHRYQATPTRANTFLPQMDMQTPRQQTPSIPQLQQMGRDDDDDAMIDDLYDHVRYTFGRLHTSTSISVKFPPELHQQHQEQQLYQQPQTRLLRRQQQDYQQQTQNQNLHQHYQYQNYAETEQPSQISWVSGNQTSETAMYSQNKVGDNEDEDKSPKRLSTRRIMSLFRAAEAIACDTEPEENSRTKIVMQINANQEEIQNWQPQQSYYQQQEQAYQQQQYELQVSVSTTVFDSDDEFGGRFGSMSGIQHEGSVANTPPLHMLPFVCDICARAVECVLFLYFSLTVYNIV</sequence>
<proteinExistence type="predicted"/>
<gene>
    <name evidence="2" type="ORF">HK100_005204</name>
</gene>
<evidence type="ECO:0000313" key="2">
    <source>
        <dbReference type="EMBL" id="KAJ3097999.1"/>
    </source>
</evidence>
<organism evidence="2 3">
    <name type="scientific">Physocladia obscura</name>
    <dbReference type="NCBI Taxonomy" id="109957"/>
    <lineage>
        <taxon>Eukaryota</taxon>
        <taxon>Fungi</taxon>
        <taxon>Fungi incertae sedis</taxon>
        <taxon>Chytridiomycota</taxon>
        <taxon>Chytridiomycota incertae sedis</taxon>
        <taxon>Chytridiomycetes</taxon>
        <taxon>Chytridiales</taxon>
        <taxon>Chytriomycetaceae</taxon>
        <taxon>Physocladia</taxon>
    </lineage>
</organism>
<name>A0AAD5SRZ1_9FUNG</name>
<dbReference type="EMBL" id="JADGJH010002458">
    <property type="protein sequence ID" value="KAJ3097999.1"/>
    <property type="molecule type" value="Genomic_DNA"/>
</dbReference>
<evidence type="ECO:0000256" key="1">
    <source>
        <dbReference type="SAM" id="MobiDB-lite"/>
    </source>
</evidence>
<keyword evidence="3" id="KW-1185">Reference proteome</keyword>
<dbReference type="Proteomes" id="UP001211907">
    <property type="component" value="Unassembled WGS sequence"/>
</dbReference>